<proteinExistence type="predicted"/>
<reference evidence="2 3" key="1">
    <citation type="journal article" date="2015" name="Proc. Natl. Acad. Sci. U.S.A.">
        <title>The resurrection genome of Boea hygrometrica: A blueprint for survival of dehydration.</title>
        <authorList>
            <person name="Xiao L."/>
            <person name="Yang G."/>
            <person name="Zhang L."/>
            <person name="Yang X."/>
            <person name="Zhao S."/>
            <person name="Ji Z."/>
            <person name="Zhou Q."/>
            <person name="Hu M."/>
            <person name="Wang Y."/>
            <person name="Chen M."/>
            <person name="Xu Y."/>
            <person name="Jin H."/>
            <person name="Xiao X."/>
            <person name="Hu G."/>
            <person name="Bao F."/>
            <person name="Hu Y."/>
            <person name="Wan P."/>
            <person name="Li L."/>
            <person name="Deng X."/>
            <person name="Kuang T."/>
            <person name="Xiang C."/>
            <person name="Zhu J.K."/>
            <person name="Oliver M.J."/>
            <person name="He Y."/>
        </authorList>
    </citation>
    <scope>NUCLEOTIDE SEQUENCE [LARGE SCALE GENOMIC DNA]</scope>
    <source>
        <strain evidence="3">cv. XS01</strain>
    </source>
</reference>
<protein>
    <submittedName>
        <fullName evidence="2">Uncharacterized protein</fullName>
    </submittedName>
</protein>
<name>A0A2Z7CEH4_9LAMI</name>
<accession>A0A2Z7CEH4</accession>
<dbReference type="EMBL" id="KQ996089">
    <property type="protein sequence ID" value="KZV45461.1"/>
    <property type="molecule type" value="Genomic_DNA"/>
</dbReference>
<feature type="region of interest" description="Disordered" evidence="1">
    <location>
        <begin position="1"/>
        <end position="77"/>
    </location>
</feature>
<sequence>MRSVVASHGPGSNPRACSGATRCATIGEGGGDSRRSTRNSLRGPCDAAPPSRCHDRATSARPTSNSRPPKSAIARPPCSCRAASARREIVYRVRDVVVAAAQGGGPATRFPIFVFDLKIKMLDTIQAIHIDQIRKTLALIPLLVIRIRPPYCLPLLLSDDFRRFRPLFNTCEVALDYSREAPPFYTSFGGCCGLEQKHEVAGLARAFRSSVFNHISRDSFVYCSPLILSDNSRRFRPLFDTCEEALDSSREALPFYTYFGGCCGLEQKHEVAGLARAFRSSGNSGFTAGRGVNPAGGAPGGG</sequence>
<dbReference type="AlphaFoldDB" id="A0A2Z7CEH4"/>
<dbReference type="Proteomes" id="UP000250235">
    <property type="component" value="Unassembled WGS sequence"/>
</dbReference>
<keyword evidence="3" id="KW-1185">Reference proteome</keyword>
<gene>
    <name evidence="2" type="ORF">F511_12909</name>
</gene>
<evidence type="ECO:0000313" key="3">
    <source>
        <dbReference type="Proteomes" id="UP000250235"/>
    </source>
</evidence>
<evidence type="ECO:0000256" key="1">
    <source>
        <dbReference type="SAM" id="MobiDB-lite"/>
    </source>
</evidence>
<organism evidence="2 3">
    <name type="scientific">Dorcoceras hygrometricum</name>
    <dbReference type="NCBI Taxonomy" id="472368"/>
    <lineage>
        <taxon>Eukaryota</taxon>
        <taxon>Viridiplantae</taxon>
        <taxon>Streptophyta</taxon>
        <taxon>Embryophyta</taxon>
        <taxon>Tracheophyta</taxon>
        <taxon>Spermatophyta</taxon>
        <taxon>Magnoliopsida</taxon>
        <taxon>eudicotyledons</taxon>
        <taxon>Gunneridae</taxon>
        <taxon>Pentapetalae</taxon>
        <taxon>asterids</taxon>
        <taxon>lamiids</taxon>
        <taxon>Lamiales</taxon>
        <taxon>Gesneriaceae</taxon>
        <taxon>Didymocarpoideae</taxon>
        <taxon>Trichosporeae</taxon>
        <taxon>Loxocarpinae</taxon>
        <taxon>Dorcoceras</taxon>
    </lineage>
</organism>
<evidence type="ECO:0000313" key="2">
    <source>
        <dbReference type="EMBL" id="KZV45461.1"/>
    </source>
</evidence>